<evidence type="ECO:0000256" key="6">
    <source>
        <dbReference type="ARBA" id="ARBA00022490"/>
    </source>
</evidence>
<feature type="zinc finger region" description="C3H1-type" evidence="12">
    <location>
        <begin position="824"/>
        <end position="857"/>
    </location>
</feature>
<evidence type="ECO:0000256" key="3">
    <source>
        <dbReference type="ARBA" id="ARBA00009056"/>
    </source>
</evidence>
<organism evidence="15 16">
    <name type="scientific">Geodia barretti</name>
    <name type="common">Barrett's horny sponge</name>
    <dbReference type="NCBI Taxonomy" id="519541"/>
    <lineage>
        <taxon>Eukaryota</taxon>
        <taxon>Metazoa</taxon>
        <taxon>Porifera</taxon>
        <taxon>Demospongiae</taxon>
        <taxon>Heteroscleromorpha</taxon>
        <taxon>Tetractinellida</taxon>
        <taxon>Astrophorina</taxon>
        <taxon>Geodiidae</taxon>
        <taxon>Geodia</taxon>
    </lineage>
</organism>
<evidence type="ECO:0000256" key="1">
    <source>
        <dbReference type="ARBA" id="ARBA00002778"/>
    </source>
</evidence>
<dbReference type="GO" id="GO:0005737">
    <property type="term" value="C:cytoplasm"/>
    <property type="evidence" value="ECO:0007669"/>
    <property type="project" value="UniProtKB-SubCell"/>
</dbReference>
<proteinExistence type="inferred from homology"/>
<evidence type="ECO:0000256" key="12">
    <source>
        <dbReference type="PROSITE-ProRule" id="PRU00723"/>
    </source>
</evidence>
<evidence type="ECO:0000256" key="13">
    <source>
        <dbReference type="SAM" id="MobiDB-lite"/>
    </source>
</evidence>
<feature type="compositionally biased region" description="Polar residues" evidence="13">
    <location>
        <begin position="466"/>
        <end position="478"/>
    </location>
</feature>
<reference evidence="15" key="1">
    <citation type="submission" date="2023-03" db="EMBL/GenBank/DDBJ databases">
        <authorList>
            <person name="Steffen K."/>
            <person name="Cardenas P."/>
        </authorList>
    </citation>
    <scope>NUCLEOTIDE SEQUENCE</scope>
</reference>
<keyword evidence="7" id="KW-0489">Methyltransferase</keyword>
<dbReference type="SUPFAM" id="SSF53335">
    <property type="entry name" value="S-adenosyl-L-methionine-dependent methyltransferases"/>
    <property type="match status" value="1"/>
</dbReference>
<accession>A0AA35TL50</accession>
<comment type="catalytic activity">
    <reaction evidence="11">
        <text>uridine(44) in tRNA(Ser) + S-adenosyl-L-methionine = 2'-O-methyluridine(44) in tRNA(Ser) + S-adenosyl-L-homocysteine + H(+)</text>
        <dbReference type="Rhea" id="RHEA:43100"/>
        <dbReference type="Rhea" id="RHEA-COMP:10339"/>
        <dbReference type="Rhea" id="RHEA-COMP:10340"/>
        <dbReference type="ChEBI" id="CHEBI:15378"/>
        <dbReference type="ChEBI" id="CHEBI:57856"/>
        <dbReference type="ChEBI" id="CHEBI:59789"/>
        <dbReference type="ChEBI" id="CHEBI:65315"/>
        <dbReference type="ChEBI" id="CHEBI:74478"/>
        <dbReference type="EC" id="2.1.1.211"/>
    </reaction>
</comment>
<dbReference type="PROSITE" id="PS50103">
    <property type="entry name" value="ZF_C3H1"/>
    <property type="match status" value="1"/>
</dbReference>
<evidence type="ECO:0000256" key="7">
    <source>
        <dbReference type="ARBA" id="ARBA00022603"/>
    </source>
</evidence>
<feature type="region of interest" description="Disordered" evidence="13">
    <location>
        <begin position="584"/>
        <end position="613"/>
    </location>
</feature>
<sequence length="878" mass="96379">MSDCTLPPAEDGCVWREIGYLETSCGTEDFLSGLEVWLKRPQVVNRRLLGAVLVKGDWDVGGSESVRTTSEARERVFVRELLPRAKNVETRNEAVTIHHDSLKVSATFAPVDDVMSIKSGCGSYRLEYSSGDPHKVSLSIFGLLNKDDGSGKDTGHSPPDGVTTPTLEWLYSVLLWKVVQWSEESERRRGGRETSSSSRQHESLVPLASYSSLYRHLRDKYGPPLIQNWPEATDPHKFVYEDIAIATYLILLWDKEREERGLTKKQTFVDLGCGNGLLVYLLTSEGYTGKGIDLRRRKIWGYYGDRANLEVCSLTPSDLTVFPQFDWLIGNHSDELTPWIPLMAARSSYQTRYFVLPCCPHDFDSKFRRPNTTKSQYSSYLDYIRLIGETVGFRVQEDTLRIPSSKRVCQVGQRRWYAEEDEGEMEKKRAGFLRERCRSGLPRQSGGEGGDGEGVVTEGEGVVNVRSETSKSTKQVSSVAGGRCEGSGWSERFVPRSATDQTRNCLHVDRSLQEFIVQTLSSHLLETENWIAIPTTPAVISSSTPTFTASSTTNIPSPATALHSSTNTVPSHCSLIISSHPSAASSTSESLTTSTSGPVNNPTITNPTITNSTNSVSTIKSVLTSLPTLTTGPLGSPANPLTVSESNPLPAALPILTTAAEKTPGDNVVGDTHTDAALSSLTAALSSKSDSPAPNMCQLHRKTPCDGSSCLPHTPKTTSNTCENNCDDVILINDVDDVVWNPGNHDDAARQKKLGMEGEGREVAATGGKDEARLTCEASRGNQTLWNLGVCRGFVQLRNWAVAGPEHGPRRPAKRRSAEDAKRLVKTKPCWFHHNHPQGCPRQFLEDSSCPYAHSSGDLRQRPDFSSTSEPVVTFPTL</sequence>
<feature type="compositionally biased region" description="Polar residues" evidence="13">
    <location>
        <begin position="864"/>
        <end position="878"/>
    </location>
</feature>
<dbReference type="Proteomes" id="UP001174909">
    <property type="component" value="Unassembled WGS sequence"/>
</dbReference>
<dbReference type="InterPro" id="IPR011671">
    <property type="entry name" value="tRNA_uracil_MeTrfase"/>
</dbReference>
<evidence type="ECO:0000256" key="2">
    <source>
        <dbReference type="ARBA" id="ARBA00004496"/>
    </source>
</evidence>
<evidence type="ECO:0000256" key="10">
    <source>
        <dbReference type="ARBA" id="ARBA00022694"/>
    </source>
</evidence>
<dbReference type="GO" id="GO:0141101">
    <property type="term" value="F:tRNA(Ser) (uridine(44)-2'-O-)-methyltransferase activity"/>
    <property type="evidence" value="ECO:0007669"/>
    <property type="project" value="UniProtKB-EC"/>
</dbReference>
<dbReference type="EMBL" id="CASHTH010003769">
    <property type="protein sequence ID" value="CAI8049012.1"/>
    <property type="molecule type" value="Genomic_DNA"/>
</dbReference>
<comment type="function">
    <text evidence="1">Probable adenosyl-L-methionine (AdoMet)-dependent tRNA (uracil-O(2)-)-methyltransferase.</text>
</comment>
<dbReference type="InterPro" id="IPR000571">
    <property type="entry name" value="Znf_CCCH"/>
</dbReference>
<evidence type="ECO:0000256" key="5">
    <source>
        <dbReference type="ARBA" id="ARBA00018325"/>
    </source>
</evidence>
<keyword evidence="8" id="KW-0808">Transferase</keyword>
<dbReference type="GO" id="GO:0030488">
    <property type="term" value="P:tRNA methylation"/>
    <property type="evidence" value="ECO:0007669"/>
    <property type="project" value="TreeGrafter"/>
</dbReference>
<comment type="similarity">
    <text evidence="3">Belongs to the TRM44 family.</text>
</comment>
<evidence type="ECO:0000256" key="8">
    <source>
        <dbReference type="ARBA" id="ARBA00022679"/>
    </source>
</evidence>
<evidence type="ECO:0000256" key="4">
    <source>
        <dbReference type="ARBA" id="ARBA00012795"/>
    </source>
</evidence>
<gene>
    <name evidence="15" type="ORF">GBAR_LOCUS26990</name>
</gene>
<keyword evidence="12" id="KW-0862">Zinc</keyword>
<feature type="region of interest" description="Disordered" evidence="13">
    <location>
        <begin position="461"/>
        <end position="481"/>
    </location>
</feature>
<evidence type="ECO:0000259" key="14">
    <source>
        <dbReference type="PROSITE" id="PS50103"/>
    </source>
</evidence>
<feature type="domain" description="C3H1-type" evidence="14">
    <location>
        <begin position="824"/>
        <end position="857"/>
    </location>
</feature>
<dbReference type="EC" id="2.1.1.211" evidence="4"/>
<dbReference type="PANTHER" id="PTHR21210">
    <property type="entry name" value="TRNA (URACIL-O(2)-)-METHYLTRANSFERASE-RELATED"/>
    <property type="match status" value="1"/>
</dbReference>
<protein>
    <recommendedName>
        <fullName evidence="5">Probable tRNA (uracil-O(2)-)-methyltransferase</fullName>
        <ecNumber evidence="4">2.1.1.211</ecNumber>
    </recommendedName>
</protein>
<name>A0AA35TL50_GEOBA</name>
<dbReference type="Pfam" id="PF07757">
    <property type="entry name" value="AdoMet_MTase"/>
    <property type="match status" value="1"/>
</dbReference>
<dbReference type="PANTHER" id="PTHR21210:SF0">
    <property type="entry name" value="TRNA (URACIL-O(2)-)-METHYLTRANSFERASE-RELATED"/>
    <property type="match status" value="1"/>
</dbReference>
<dbReference type="GO" id="GO:0008270">
    <property type="term" value="F:zinc ion binding"/>
    <property type="evidence" value="ECO:0007669"/>
    <property type="project" value="UniProtKB-KW"/>
</dbReference>
<keyword evidence="12" id="KW-0863">Zinc-finger</keyword>
<evidence type="ECO:0000313" key="16">
    <source>
        <dbReference type="Proteomes" id="UP001174909"/>
    </source>
</evidence>
<comment type="caution">
    <text evidence="15">The sequence shown here is derived from an EMBL/GenBank/DDBJ whole genome shotgun (WGS) entry which is preliminary data.</text>
</comment>
<keyword evidence="16" id="KW-1185">Reference proteome</keyword>
<comment type="subcellular location">
    <subcellularLocation>
        <location evidence="2">Cytoplasm</location>
    </subcellularLocation>
</comment>
<evidence type="ECO:0000256" key="9">
    <source>
        <dbReference type="ARBA" id="ARBA00022691"/>
    </source>
</evidence>
<keyword evidence="10" id="KW-0819">tRNA processing</keyword>
<keyword evidence="6" id="KW-0963">Cytoplasm</keyword>
<feature type="region of interest" description="Disordered" evidence="13">
    <location>
        <begin position="856"/>
        <end position="878"/>
    </location>
</feature>
<evidence type="ECO:0000313" key="15">
    <source>
        <dbReference type="EMBL" id="CAI8049012.1"/>
    </source>
</evidence>
<dbReference type="InterPro" id="IPR029063">
    <property type="entry name" value="SAM-dependent_MTases_sf"/>
</dbReference>
<dbReference type="AlphaFoldDB" id="A0AA35TL50"/>
<keyword evidence="12" id="KW-0479">Metal-binding</keyword>
<evidence type="ECO:0000256" key="11">
    <source>
        <dbReference type="ARBA" id="ARBA00047957"/>
    </source>
</evidence>
<keyword evidence="9" id="KW-0949">S-adenosyl-L-methionine</keyword>